<keyword evidence="7 8" id="KW-0472">Membrane</keyword>
<gene>
    <name evidence="10" type="ORF">A2024_01430</name>
</gene>
<evidence type="ECO:0000256" key="5">
    <source>
        <dbReference type="ARBA" id="ARBA00022984"/>
    </source>
</evidence>
<comment type="subcellular location">
    <subcellularLocation>
        <location evidence="1">Cell membrane</location>
        <topology evidence="1">Multi-pass membrane protein</topology>
    </subcellularLocation>
</comment>
<organism evidence="10 11">
    <name type="scientific">Candidatus Edwardsbacteria bacterium GWF2_54_11</name>
    <dbReference type="NCBI Taxonomy" id="1817851"/>
    <lineage>
        <taxon>Bacteria</taxon>
        <taxon>Candidatus Edwardsiibacteriota</taxon>
    </lineage>
</organism>
<dbReference type="Pfam" id="PF03023">
    <property type="entry name" value="MurJ"/>
    <property type="match status" value="1"/>
</dbReference>
<feature type="transmembrane region" description="Helical" evidence="9">
    <location>
        <begin position="84"/>
        <end position="107"/>
    </location>
</feature>
<feature type="transmembrane region" description="Helical" evidence="9">
    <location>
        <begin position="119"/>
        <end position="142"/>
    </location>
</feature>
<evidence type="ECO:0000256" key="1">
    <source>
        <dbReference type="ARBA" id="ARBA00004651"/>
    </source>
</evidence>
<dbReference type="PIRSF" id="PIRSF002869">
    <property type="entry name" value="MviN"/>
    <property type="match status" value="1"/>
</dbReference>
<dbReference type="PANTHER" id="PTHR47019:SF1">
    <property type="entry name" value="LIPID II FLIPPASE MURJ"/>
    <property type="match status" value="1"/>
</dbReference>
<dbReference type="Proteomes" id="UP000177230">
    <property type="component" value="Unassembled WGS sequence"/>
</dbReference>
<keyword evidence="3 9" id="KW-0812">Transmembrane</keyword>
<dbReference type="GO" id="GO:0034204">
    <property type="term" value="P:lipid translocation"/>
    <property type="evidence" value="ECO:0007669"/>
    <property type="project" value="TreeGrafter"/>
</dbReference>
<name>A0A1F5R377_9BACT</name>
<feature type="transmembrane region" description="Helical" evidence="9">
    <location>
        <begin position="466"/>
        <end position="487"/>
    </location>
</feature>
<comment type="similarity">
    <text evidence="8">Belongs to the MurJ/MviN family.</text>
</comment>
<feature type="transmembrane region" description="Helical" evidence="9">
    <location>
        <begin position="302"/>
        <end position="328"/>
    </location>
</feature>
<keyword evidence="6 9" id="KW-1133">Transmembrane helix</keyword>
<proteinExistence type="inferred from homology"/>
<reference evidence="10 11" key="1">
    <citation type="journal article" date="2016" name="Nat. Commun.">
        <title>Thousands of microbial genomes shed light on interconnected biogeochemical processes in an aquifer system.</title>
        <authorList>
            <person name="Anantharaman K."/>
            <person name="Brown C.T."/>
            <person name="Hug L.A."/>
            <person name="Sharon I."/>
            <person name="Castelle C.J."/>
            <person name="Probst A.J."/>
            <person name="Thomas B.C."/>
            <person name="Singh A."/>
            <person name="Wilkins M.J."/>
            <person name="Karaoz U."/>
            <person name="Brodie E.L."/>
            <person name="Williams K.H."/>
            <person name="Hubbard S.S."/>
            <person name="Banfield J.F."/>
        </authorList>
    </citation>
    <scope>NUCLEOTIDE SEQUENCE [LARGE SCALE GENOMIC DNA]</scope>
</reference>
<dbReference type="PANTHER" id="PTHR47019">
    <property type="entry name" value="LIPID II FLIPPASE MURJ"/>
    <property type="match status" value="1"/>
</dbReference>
<evidence type="ECO:0000256" key="9">
    <source>
        <dbReference type="SAM" id="Phobius"/>
    </source>
</evidence>
<dbReference type="EMBL" id="MFFM01000046">
    <property type="protein sequence ID" value="OGF08912.1"/>
    <property type="molecule type" value="Genomic_DNA"/>
</dbReference>
<feature type="transmembrane region" description="Helical" evidence="9">
    <location>
        <begin position="340"/>
        <end position="361"/>
    </location>
</feature>
<feature type="transmembrane region" description="Helical" evidence="9">
    <location>
        <begin position="432"/>
        <end position="454"/>
    </location>
</feature>
<feature type="transmembrane region" description="Helical" evidence="9">
    <location>
        <begin position="176"/>
        <end position="195"/>
    </location>
</feature>
<dbReference type="GO" id="GO:0005886">
    <property type="term" value="C:plasma membrane"/>
    <property type="evidence" value="ECO:0007669"/>
    <property type="project" value="UniProtKB-SubCell"/>
</dbReference>
<comment type="function">
    <text evidence="8">Involved in peptidoglycan biosynthesis. Transports lipid-linked peptidoglycan precursors from the inner to the outer leaflet of the cytoplasmic membrane.</text>
</comment>
<feature type="transmembrane region" description="Helical" evidence="9">
    <location>
        <begin position="44"/>
        <end position="63"/>
    </location>
</feature>
<evidence type="ECO:0000256" key="4">
    <source>
        <dbReference type="ARBA" id="ARBA00022960"/>
    </source>
</evidence>
<feature type="transmembrane region" description="Helical" evidence="9">
    <location>
        <begin position="387"/>
        <end position="420"/>
    </location>
</feature>
<evidence type="ECO:0000313" key="10">
    <source>
        <dbReference type="EMBL" id="OGF08912.1"/>
    </source>
</evidence>
<keyword evidence="2 8" id="KW-1003">Cell membrane</keyword>
<feature type="transmembrane region" description="Helical" evidence="9">
    <location>
        <begin position="260"/>
        <end position="282"/>
    </location>
</feature>
<feature type="transmembrane region" description="Helical" evidence="9">
    <location>
        <begin position="149"/>
        <end position="170"/>
    </location>
</feature>
<dbReference type="NCBIfam" id="TIGR01695">
    <property type="entry name" value="murJ_mviN"/>
    <property type="match status" value="1"/>
</dbReference>
<protein>
    <recommendedName>
        <fullName evidence="8">Lipid II flippase</fullName>
    </recommendedName>
</protein>
<comment type="caution">
    <text evidence="10">The sequence shown here is derived from an EMBL/GenBank/DDBJ whole genome shotgun (WGS) entry which is preliminary data.</text>
</comment>
<dbReference type="PRINTS" id="PR01806">
    <property type="entry name" value="VIRFACTRMVIN"/>
</dbReference>
<dbReference type="GO" id="GO:0009252">
    <property type="term" value="P:peptidoglycan biosynthetic process"/>
    <property type="evidence" value="ECO:0007669"/>
    <property type="project" value="UniProtKB-UniRule"/>
</dbReference>
<evidence type="ECO:0000313" key="11">
    <source>
        <dbReference type="Proteomes" id="UP000177230"/>
    </source>
</evidence>
<dbReference type="InterPro" id="IPR051050">
    <property type="entry name" value="Lipid_II_flippase_MurJ/MviN"/>
</dbReference>
<keyword evidence="4 8" id="KW-0133">Cell shape</keyword>
<keyword evidence="8" id="KW-0961">Cell wall biogenesis/degradation</keyword>
<evidence type="ECO:0000256" key="8">
    <source>
        <dbReference type="PIRNR" id="PIRNR002869"/>
    </source>
</evidence>
<dbReference type="AlphaFoldDB" id="A0A1F5R377"/>
<keyword evidence="8" id="KW-0813">Transport</keyword>
<keyword evidence="5 8" id="KW-0573">Peptidoglycan synthesis</keyword>
<accession>A0A1F5R377</accession>
<dbReference type="GO" id="GO:0008360">
    <property type="term" value="P:regulation of cell shape"/>
    <property type="evidence" value="ECO:0007669"/>
    <property type="project" value="UniProtKB-UniRule"/>
</dbReference>
<dbReference type="GO" id="GO:0015648">
    <property type="term" value="F:lipid-linked peptidoglycan transporter activity"/>
    <property type="evidence" value="ECO:0007669"/>
    <property type="project" value="UniProtKB-UniRule"/>
</dbReference>
<evidence type="ECO:0000256" key="2">
    <source>
        <dbReference type="ARBA" id="ARBA00022475"/>
    </source>
</evidence>
<dbReference type="CDD" id="cd13123">
    <property type="entry name" value="MATE_MurJ_like"/>
    <property type="match status" value="1"/>
</dbReference>
<evidence type="ECO:0000256" key="3">
    <source>
        <dbReference type="ARBA" id="ARBA00022692"/>
    </source>
</evidence>
<evidence type="ECO:0000256" key="7">
    <source>
        <dbReference type="ARBA" id="ARBA00023136"/>
    </source>
</evidence>
<sequence length="514" mass="55738">MAGMSLGTLFSRLTGFVKWAFMGAVLGFTPIADAYNLAHILPTMIYELILGGILSAVFIPVVVEQLSSPDKEQAWKNISQIVNAALIALGATTLLCWIGSPLLVYIQTLKAGPELRRQVLFFFIFFVPQIILYGLSALAGGILNARDRFMVVALAPVVNNVIVIVALAAYRWVPGFGIIGLALGTTLGVLGQALVQYPSLKKAGWQYHFSIDFKHPSVIKIVKLSLPVLAYVILNQINLTVQNNLAINFQGGVSALQYAFAFYVLPHGLFAVSIGTVLLPGLSGLAVKKDWPRFAGIVEKGIIWSAIVIIPALVIYLTLSLPIVQVLMQRGRFTLQDTRLMATVLSCYSLGLFSFTIYLFLNRVFYSLQDTVTPLALNFVGNASNTIINFALVGLLGIPGLALGHAAAYTIIAGISLWLIKKRLPDIRLGLVSRSLIKITAASLLTGAGAFFLNDLWLRQMGSLGLWPKAGILTGFLSLLILLYLAAAKFFGLTEINEVVLAIKRKMAPESSQK</sequence>
<dbReference type="GO" id="GO:0071555">
    <property type="term" value="P:cell wall organization"/>
    <property type="evidence" value="ECO:0007669"/>
    <property type="project" value="UniProtKB-UniRule"/>
</dbReference>
<evidence type="ECO:0000256" key="6">
    <source>
        <dbReference type="ARBA" id="ARBA00022989"/>
    </source>
</evidence>
<dbReference type="InterPro" id="IPR004268">
    <property type="entry name" value="MurJ"/>
</dbReference>